<evidence type="ECO:0000256" key="7">
    <source>
        <dbReference type="PIRSR" id="PIRSR605754-1"/>
    </source>
</evidence>
<dbReference type="PANTHER" id="PTHR10806:SF6">
    <property type="entry name" value="SIGNAL PEPTIDASE COMPLEX CATALYTIC SUBUNIT SEC11"/>
    <property type="match status" value="1"/>
</dbReference>
<evidence type="ECO:0000256" key="6">
    <source>
        <dbReference type="NCBIfam" id="TIGR02228"/>
    </source>
</evidence>
<comment type="caution">
    <text evidence="10">The sequence shown here is derived from an EMBL/GenBank/DDBJ whole genome shotgun (WGS) entry which is preliminary data.</text>
</comment>
<keyword evidence="2 8" id="KW-0812">Transmembrane</keyword>
<proteinExistence type="predicted"/>
<evidence type="ECO:0000256" key="5">
    <source>
        <dbReference type="ARBA" id="ARBA00023136"/>
    </source>
</evidence>
<dbReference type="InterPro" id="IPR023365">
    <property type="entry name" value="Sortase_dom-sf"/>
</dbReference>
<dbReference type="NCBIfam" id="TIGR03064">
    <property type="entry name" value="sortase_srtB"/>
    <property type="match status" value="1"/>
</dbReference>
<dbReference type="GO" id="GO:0006465">
    <property type="term" value="P:signal peptide processing"/>
    <property type="evidence" value="ECO:0007669"/>
    <property type="project" value="UniProtKB-UniRule"/>
</dbReference>
<feature type="active site" description="Acyl-thioester intermediate" evidence="7">
    <location>
        <position position="402"/>
    </location>
</feature>
<dbReference type="GO" id="GO:0004252">
    <property type="term" value="F:serine-type endopeptidase activity"/>
    <property type="evidence" value="ECO:0007669"/>
    <property type="project" value="UniProtKB-UniRule"/>
</dbReference>
<dbReference type="CDD" id="cd06530">
    <property type="entry name" value="S26_SPase_I"/>
    <property type="match status" value="1"/>
</dbReference>
<reference evidence="10 11" key="1">
    <citation type="submission" date="2017-10" db="EMBL/GenBank/DDBJ databases">
        <title>Resolving the taxonomy of Roseburia spp., Eubacterium rectale and Agathobacter spp. through phylogenomic analysis.</title>
        <authorList>
            <person name="Sheridan P.O."/>
            <person name="Walker A.W."/>
            <person name="Duncan S.H."/>
            <person name="Scott K.P."/>
            <person name="Toole P.W.O."/>
            <person name="Luis P."/>
            <person name="Flint H.J."/>
        </authorList>
    </citation>
    <scope>NUCLEOTIDE SEQUENCE [LARGE SCALE GENOMIC DNA]</scope>
    <source>
        <strain evidence="10 11">JK626</strain>
    </source>
</reference>
<dbReference type="SUPFAM" id="SSF51306">
    <property type="entry name" value="LexA/Signal peptidase"/>
    <property type="match status" value="1"/>
</dbReference>
<organism evidence="10 11">
    <name type="scientific">Pseudobutyrivibrio ruminis</name>
    <dbReference type="NCBI Taxonomy" id="46206"/>
    <lineage>
        <taxon>Bacteria</taxon>
        <taxon>Bacillati</taxon>
        <taxon>Bacillota</taxon>
        <taxon>Clostridia</taxon>
        <taxon>Lachnospirales</taxon>
        <taxon>Lachnospiraceae</taxon>
        <taxon>Pseudobutyrivibrio</taxon>
    </lineage>
</organism>
<feature type="transmembrane region" description="Helical" evidence="8">
    <location>
        <begin position="137"/>
        <end position="156"/>
    </location>
</feature>
<dbReference type="EMBL" id="PDYF01000008">
    <property type="protein sequence ID" value="PHU35902.1"/>
    <property type="molecule type" value="Genomic_DNA"/>
</dbReference>
<dbReference type="InterPro" id="IPR001733">
    <property type="entry name" value="Peptidase_S26B"/>
</dbReference>
<dbReference type="CDD" id="cd05826">
    <property type="entry name" value="Sortase_B"/>
    <property type="match status" value="1"/>
</dbReference>
<dbReference type="InterPro" id="IPR009835">
    <property type="entry name" value="SrtB"/>
</dbReference>
<dbReference type="InterPro" id="IPR019533">
    <property type="entry name" value="Peptidase_S26"/>
</dbReference>
<dbReference type="InterPro" id="IPR005754">
    <property type="entry name" value="Sortase"/>
</dbReference>
<keyword evidence="3" id="KW-0378">Hydrolase</keyword>
<accession>A0A2G3DXX0</accession>
<dbReference type="NCBIfam" id="TIGR02228">
    <property type="entry name" value="sigpep_I_arch"/>
    <property type="match status" value="1"/>
</dbReference>
<reference evidence="10 11" key="2">
    <citation type="submission" date="2017-10" db="EMBL/GenBank/DDBJ databases">
        <authorList>
            <person name="Banno H."/>
            <person name="Chua N.-H."/>
        </authorList>
    </citation>
    <scope>NUCLEOTIDE SEQUENCE [LARGE SCALE GENOMIC DNA]</scope>
    <source>
        <strain evidence="10 11">JK626</strain>
    </source>
</reference>
<dbReference type="Pfam" id="PF04203">
    <property type="entry name" value="Sortase"/>
    <property type="match status" value="1"/>
</dbReference>
<protein>
    <recommendedName>
        <fullName evidence="6">Signal peptidase I</fullName>
        <ecNumber evidence="6">3.4.21.89</ecNumber>
    </recommendedName>
</protein>
<keyword evidence="4 8" id="KW-1133">Transmembrane helix</keyword>
<sequence length="419" mass="47064">MCYNWPMEKILRVIGKILLIMVIVAFVPIVFPKLLGYQSYNVISGSMEPTIPVGSIVYVKPVDFSEISEGDIISFEAGASVVTHRVESIDKSQMLITTKGDANETADFTPVAYTNVLGKAEKYFPIMGNVAAFLSEPVGKIVAIVMVLVGAILSSVGEKSKKKKADEDEPEKKKKSGLNPKIILFAGLVIVFGSIAGFLFIYMGYQKSNDLYNNLNEKYVNLSETNQQWYDMMDVDVSSLQAINPDVIGWLYVEGTDISYPILYSGDDDKYLRMTMDGESATAGSIFLEGYNLPNFADSHNVIYGHNMRNLSMFGSLKFYKTDDDYLQEHKYFQIITADKKYRYEIFSYFDTDAASWVYGVPYSDSDEFGDYISELLNHSYKDIEIGKDLTSKDKVTTLSTCSTSGRRFTVHGYLCETY</sequence>
<dbReference type="AlphaFoldDB" id="A0A2G3DXX0"/>
<gene>
    <name evidence="10" type="ORF">CSX01_04640</name>
</gene>
<evidence type="ECO:0000256" key="8">
    <source>
        <dbReference type="SAM" id="Phobius"/>
    </source>
</evidence>
<dbReference type="EC" id="3.4.21.89" evidence="6"/>
<keyword evidence="5 8" id="KW-0472">Membrane</keyword>
<name>A0A2G3DXX0_9FIRM</name>
<feature type="domain" description="Peptidase S26" evidence="9">
    <location>
        <begin position="18"/>
        <end position="79"/>
    </location>
</feature>
<feature type="transmembrane region" description="Helical" evidence="8">
    <location>
        <begin position="182"/>
        <end position="205"/>
    </location>
</feature>
<comment type="subcellular location">
    <subcellularLocation>
        <location evidence="1">Membrane</location>
    </subcellularLocation>
</comment>
<dbReference type="Gene3D" id="2.40.260.10">
    <property type="entry name" value="Sortase"/>
    <property type="match status" value="1"/>
</dbReference>
<evidence type="ECO:0000256" key="3">
    <source>
        <dbReference type="ARBA" id="ARBA00022801"/>
    </source>
</evidence>
<dbReference type="InterPro" id="IPR036286">
    <property type="entry name" value="LexA/Signal_pep-like_sf"/>
</dbReference>
<evidence type="ECO:0000256" key="1">
    <source>
        <dbReference type="ARBA" id="ARBA00004370"/>
    </source>
</evidence>
<dbReference type="GO" id="GO:0009003">
    <property type="term" value="F:signal peptidase activity"/>
    <property type="evidence" value="ECO:0007669"/>
    <property type="project" value="UniProtKB-EC"/>
</dbReference>
<dbReference type="SUPFAM" id="SSF63817">
    <property type="entry name" value="Sortase"/>
    <property type="match status" value="1"/>
</dbReference>
<feature type="active site" description="Proton donor/acceptor" evidence="7">
    <location>
        <position position="306"/>
    </location>
</feature>
<dbReference type="Proteomes" id="UP000225889">
    <property type="component" value="Unassembled WGS sequence"/>
</dbReference>
<evidence type="ECO:0000256" key="2">
    <source>
        <dbReference type="ARBA" id="ARBA00022692"/>
    </source>
</evidence>
<dbReference type="GO" id="GO:0016020">
    <property type="term" value="C:membrane"/>
    <property type="evidence" value="ECO:0007669"/>
    <property type="project" value="UniProtKB-SubCell"/>
</dbReference>
<evidence type="ECO:0000259" key="9">
    <source>
        <dbReference type="Pfam" id="PF10502"/>
    </source>
</evidence>
<dbReference type="Pfam" id="PF10502">
    <property type="entry name" value="Peptidase_S26"/>
    <property type="match status" value="1"/>
</dbReference>
<evidence type="ECO:0000256" key="4">
    <source>
        <dbReference type="ARBA" id="ARBA00022989"/>
    </source>
</evidence>
<dbReference type="PANTHER" id="PTHR10806">
    <property type="entry name" value="SIGNAL PEPTIDASE COMPLEX CATALYTIC SUBUNIT SEC11"/>
    <property type="match status" value="1"/>
</dbReference>
<evidence type="ECO:0000313" key="10">
    <source>
        <dbReference type="EMBL" id="PHU35902.1"/>
    </source>
</evidence>
<feature type="transmembrane region" description="Helical" evidence="8">
    <location>
        <begin position="13"/>
        <end position="31"/>
    </location>
</feature>
<evidence type="ECO:0000313" key="11">
    <source>
        <dbReference type="Proteomes" id="UP000225889"/>
    </source>
</evidence>